<gene>
    <name evidence="3" type="ORF">NAS2_1290</name>
</gene>
<evidence type="ECO:0000259" key="2">
    <source>
        <dbReference type="PROSITE" id="PS51379"/>
    </source>
</evidence>
<dbReference type="Proteomes" id="UP000509448">
    <property type="component" value="Chromosome"/>
</dbReference>
<dbReference type="Gene3D" id="1.10.1060.10">
    <property type="entry name" value="Alpha-helical ferredoxin"/>
    <property type="match status" value="1"/>
</dbReference>
<dbReference type="GO" id="GO:0019154">
    <property type="term" value="F:glycolate dehydrogenase activity"/>
    <property type="evidence" value="ECO:0007669"/>
    <property type="project" value="UniProtKB-EC"/>
</dbReference>
<dbReference type="PROSITE" id="PS51379">
    <property type="entry name" value="4FE4S_FER_2"/>
    <property type="match status" value="2"/>
</dbReference>
<dbReference type="PANTHER" id="PTHR32479">
    <property type="entry name" value="GLYCOLATE OXIDASE IRON-SULFUR SUBUNIT"/>
    <property type="match status" value="1"/>
</dbReference>
<keyword evidence="3" id="KW-0560">Oxidoreductase</keyword>
<evidence type="ECO:0000256" key="1">
    <source>
        <dbReference type="SAM" id="MobiDB-lite"/>
    </source>
</evidence>
<name>A0A4P2VDJ1_9ARCH</name>
<proteinExistence type="predicted"/>
<dbReference type="SUPFAM" id="SSF54862">
    <property type="entry name" value="4Fe-4S ferredoxins"/>
    <property type="match status" value="1"/>
</dbReference>
<dbReference type="AlphaFoldDB" id="A0A4P2VDJ1"/>
<keyword evidence="4" id="KW-1185">Reference proteome</keyword>
<dbReference type="InterPro" id="IPR017900">
    <property type="entry name" value="4Fe4S_Fe_S_CS"/>
</dbReference>
<feature type="domain" description="4Fe-4S ferredoxin-type" evidence="2">
    <location>
        <begin position="52"/>
        <end position="81"/>
    </location>
</feature>
<dbReference type="KEGG" id="ccai:NAS2_1290"/>
<dbReference type="PROSITE" id="PS00198">
    <property type="entry name" value="4FE4S_FER_1"/>
    <property type="match status" value="1"/>
</dbReference>
<reference evidence="3 4" key="1">
    <citation type="journal article" date="2019" name="ISME J.">
        <title>Isolation and characterization of a thermophilic sulfur- and iron-reducing thaumarchaeote from a terrestrial acidic hot spring.</title>
        <authorList>
            <person name="Kato S."/>
            <person name="Itoh T."/>
            <person name="Yuki M."/>
            <person name="Nagamori M."/>
            <person name="Ohnishi M."/>
            <person name="Uematsu K."/>
            <person name="Suzuki K."/>
            <person name="Takashina T."/>
            <person name="Ohkuma M."/>
        </authorList>
    </citation>
    <scope>NUCLEOTIDE SEQUENCE [LARGE SCALE GENOMIC DNA]</scope>
    <source>
        <strain evidence="3 4">NAS-02</strain>
    </source>
</reference>
<dbReference type="InterPro" id="IPR009051">
    <property type="entry name" value="Helical_ferredxn"/>
</dbReference>
<sequence length="412" mass="44917">MAELCMRCGFCNAACPTSSLPSAYLESRTSRGRAVFFRGLLSGRPPEDPLAEEVAADMEYCMSCGRCMNACPLEIPIPLLVGAYREARAREKGRSAAERLLRGYDALDRFAGAVPKLYNAAAGSVRGTIAKALGFREDLELPRASDRRPRIRGWRDGDVLLLVDTYTWAHEPGAPEAVWRLLIAMGLRPEVLGPLDHGMVLLDLGYISRLREEGAELVERLSRAARGRKIVVVSPASYYMLRRIYPILLGDGARRLSADVLDVYELVLERCRGRGDGGRNGARITYHESCLSRSNSQGDRIRKALGMAGYPAEGTLTRCCGLGGAWGLRRNGARISDELVRKFLEEAAAIPDGSVVASESEACRFQLRRLLPRAEVIYPADLLRRALEDGSLDCSGRSGSAAIPPSAGKTGT</sequence>
<dbReference type="EC" id="1.1.99.14" evidence="3"/>
<dbReference type="GO" id="GO:0051536">
    <property type="term" value="F:iron-sulfur cluster binding"/>
    <property type="evidence" value="ECO:0007669"/>
    <property type="project" value="InterPro"/>
</dbReference>
<feature type="region of interest" description="Disordered" evidence="1">
    <location>
        <begin position="392"/>
        <end position="412"/>
    </location>
</feature>
<organism evidence="3 4">
    <name type="scientific">Conexivisphaera calida</name>
    <dbReference type="NCBI Taxonomy" id="1874277"/>
    <lineage>
        <taxon>Archaea</taxon>
        <taxon>Nitrososphaerota</taxon>
        <taxon>Conexivisphaeria</taxon>
        <taxon>Conexivisphaerales</taxon>
        <taxon>Conexivisphaeraceae</taxon>
        <taxon>Conexivisphaera</taxon>
    </lineage>
</organism>
<accession>A0A4P2VDJ1</accession>
<dbReference type="PANTHER" id="PTHR32479:SF19">
    <property type="entry name" value="ANAEROBIC GLYCEROL-3-PHOSPHATE DEHYDROGENASE SUBUNIT C"/>
    <property type="match status" value="1"/>
</dbReference>
<dbReference type="InterPro" id="IPR017896">
    <property type="entry name" value="4Fe4S_Fe-S-bd"/>
</dbReference>
<evidence type="ECO:0000313" key="3">
    <source>
        <dbReference type="EMBL" id="BBE42679.1"/>
    </source>
</evidence>
<dbReference type="Pfam" id="PF12838">
    <property type="entry name" value="Fer4_7"/>
    <property type="match status" value="1"/>
</dbReference>
<evidence type="ECO:0000313" key="4">
    <source>
        <dbReference type="Proteomes" id="UP000509448"/>
    </source>
</evidence>
<dbReference type="EMBL" id="AP018732">
    <property type="protein sequence ID" value="BBE42679.1"/>
    <property type="molecule type" value="Genomic_DNA"/>
</dbReference>
<feature type="domain" description="4Fe-4S ferredoxin-type" evidence="2">
    <location>
        <begin position="1"/>
        <end position="25"/>
    </location>
</feature>
<protein>
    <submittedName>
        <fullName evidence="3">Glycolate dehydrogenase</fullName>
        <ecNumber evidence="3">1.1.99.14</ecNumber>
    </submittedName>
</protein>